<proteinExistence type="predicted"/>
<evidence type="ECO:0000256" key="2">
    <source>
        <dbReference type="ARBA" id="ARBA00023315"/>
    </source>
</evidence>
<feature type="domain" description="N-acetyltransferase" evidence="3">
    <location>
        <begin position="86"/>
        <end position="177"/>
    </location>
</feature>
<dbReference type="PROSITE" id="PS51186">
    <property type="entry name" value="GNAT"/>
    <property type="match status" value="1"/>
</dbReference>
<dbReference type="PANTHER" id="PTHR43877:SF2">
    <property type="entry name" value="AMINOALKYLPHOSPHONATE N-ACETYLTRANSFERASE-RELATED"/>
    <property type="match status" value="1"/>
</dbReference>
<dbReference type="PANTHER" id="PTHR43877">
    <property type="entry name" value="AMINOALKYLPHOSPHONATE N-ACETYLTRANSFERASE-RELATED-RELATED"/>
    <property type="match status" value="1"/>
</dbReference>
<evidence type="ECO:0000256" key="1">
    <source>
        <dbReference type="ARBA" id="ARBA00022679"/>
    </source>
</evidence>
<evidence type="ECO:0000259" key="3">
    <source>
        <dbReference type="PROSITE" id="PS51186"/>
    </source>
</evidence>
<keyword evidence="2 4" id="KW-0012">Acyltransferase</keyword>
<evidence type="ECO:0000313" key="5">
    <source>
        <dbReference type="Proteomes" id="UP001596392"/>
    </source>
</evidence>
<dbReference type="InterPro" id="IPR000182">
    <property type="entry name" value="GNAT_dom"/>
</dbReference>
<keyword evidence="5" id="KW-1185">Reference proteome</keyword>
<dbReference type="EMBL" id="JBHTAC010000013">
    <property type="protein sequence ID" value="MFC7243872.1"/>
    <property type="molecule type" value="Genomic_DNA"/>
</dbReference>
<dbReference type="CDD" id="cd04301">
    <property type="entry name" value="NAT_SF"/>
    <property type="match status" value="1"/>
</dbReference>
<protein>
    <submittedName>
        <fullName evidence="4">GNAT family N-acetyltransferase</fullName>
        <ecNumber evidence="4">2.3.1.-</ecNumber>
    </submittedName>
</protein>
<dbReference type="RefSeq" id="WP_360528468.1">
    <property type="nucleotide sequence ID" value="NZ_JBHTAC010000013.1"/>
</dbReference>
<dbReference type="GO" id="GO:0016746">
    <property type="term" value="F:acyltransferase activity"/>
    <property type="evidence" value="ECO:0007669"/>
    <property type="project" value="UniProtKB-KW"/>
</dbReference>
<reference evidence="5" key="1">
    <citation type="journal article" date="2019" name="Int. J. Syst. Evol. Microbiol.">
        <title>The Global Catalogue of Microorganisms (GCM) 10K type strain sequencing project: providing services to taxonomists for standard genome sequencing and annotation.</title>
        <authorList>
            <consortium name="The Broad Institute Genomics Platform"/>
            <consortium name="The Broad Institute Genome Sequencing Center for Infectious Disease"/>
            <person name="Wu L."/>
            <person name="Ma J."/>
        </authorList>
    </citation>
    <scope>NUCLEOTIDE SEQUENCE [LARGE SCALE GENOMIC DNA]</scope>
    <source>
        <strain evidence="5">CGMCC 1.9106</strain>
    </source>
</reference>
<accession>A0ABW2GUZ8</accession>
<evidence type="ECO:0000313" key="4">
    <source>
        <dbReference type="EMBL" id="MFC7243872.1"/>
    </source>
</evidence>
<dbReference type="Gene3D" id="3.40.630.30">
    <property type="match status" value="1"/>
</dbReference>
<organism evidence="4 5">
    <name type="scientific">Catellatospora aurea</name>
    <dbReference type="NCBI Taxonomy" id="1337874"/>
    <lineage>
        <taxon>Bacteria</taxon>
        <taxon>Bacillati</taxon>
        <taxon>Actinomycetota</taxon>
        <taxon>Actinomycetes</taxon>
        <taxon>Micromonosporales</taxon>
        <taxon>Micromonosporaceae</taxon>
        <taxon>Catellatospora</taxon>
    </lineage>
</organism>
<dbReference type="InterPro" id="IPR016181">
    <property type="entry name" value="Acyl_CoA_acyltransferase"/>
</dbReference>
<dbReference type="Pfam" id="PF00583">
    <property type="entry name" value="Acetyltransf_1"/>
    <property type="match status" value="1"/>
</dbReference>
<name>A0ABW2GUZ8_9ACTN</name>
<dbReference type="SUPFAM" id="SSF55729">
    <property type="entry name" value="Acyl-CoA N-acyltransferases (Nat)"/>
    <property type="match status" value="1"/>
</dbReference>
<keyword evidence="1 4" id="KW-0808">Transferase</keyword>
<comment type="caution">
    <text evidence="4">The sequence shown here is derived from an EMBL/GenBank/DDBJ whole genome shotgun (WGS) entry which is preliminary data.</text>
</comment>
<sequence length="177" mass="18882">MLIPLAPGDLAPGSPVLAELAQLYAGNAAFHRLSGEFGPDPETVSPAEVAGALSGELAMPGVEVLLVRVSRPETTPDAGGESLAGVVALLDTHPVDGFPWIGLLMVDARRQGRGLGREVAEEVHERLRRAGRPGVRLAVLVNNPAALAFWTRLDYTEIDRRPDLQAGRDCVVMHRDL</sequence>
<dbReference type="InterPro" id="IPR050832">
    <property type="entry name" value="Bact_Acetyltransf"/>
</dbReference>
<dbReference type="EC" id="2.3.1.-" evidence="4"/>
<dbReference type="Proteomes" id="UP001596392">
    <property type="component" value="Unassembled WGS sequence"/>
</dbReference>
<gene>
    <name evidence="4" type="ORF">ACFQO7_15490</name>
</gene>